<comment type="caution">
    <text evidence="2">The sequence shown here is derived from an EMBL/GenBank/DDBJ whole genome shotgun (WGS) entry which is preliminary data.</text>
</comment>
<dbReference type="RefSeq" id="WP_378059645.1">
    <property type="nucleotide sequence ID" value="NZ_JBHSIS010000020.1"/>
</dbReference>
<evidence type="ECO:0000313" key="2">
    <source>
        <dbReference type="EMBL" id="MFC4857656.1"/>
    </source>
</evidence>
<protein>
    <submittedName>
        <fullName evidence="2">Uncharacterized protein</fullName>
    </submittedName>
</protein>
<reference evidence="3" key="1">
    <citation type="journal article" date="2019" name="Int. J. Syst. Evol. Microbiol.">
        <title>The Global Catalogue of Microorganisms (GCM) 10K type strain sequencing project: providing services to taxonomists for standard genome sequencing and annotation.</title>
        <authorList>
            <consortium name="The Broad Institute Genomics Platform"/>
            <consortium name="The Broad Institute Genome Sequencing Center for Infectious Disease"/>
            <person name="Wu L."/>
            <person name="Ma J."/>
        </authorList>
    </citation>
    <scope>NUCLEOTIDE SEQUENCE [LARGE SCALE GENOMIC DNA]</scope>
    <source>
        <strain evidence="3">ZS-22-S1</strain>
    </source>
</reference>
<proteinExistence type="predicted"/>
<feature type="region of interest" description="Disordered" evidence="1">
    <location>
        <begin position="1"/>
        <end position="53"/>
    </location>
</feature>
<dbReference type="EMBL" id="JBHSIS010000020">
    <property type="protein sequence ID" value="MFC4857656.1"/>
    <property type="molecule type" value="Genomic_DNA"/>
</dbReference>
<accession>A0ABV9SEA5</accession>
<name>A0ABV9SEA5_9PSEU</name>
<evidence type="ECO:0000256" key="1">
    <source>
        <dbReference type="SAM" id="MobiDB-lite"/>
    </source>
</evidence>
<organism evidence="2 3">
    <name type="scientific">Actinophytocola glycyrrhizae</name>
    <dbReference type="NCBI Taxonomy" id="2044873"/>
    <lineage>
        <taxon>Bacteria</taxon>
        <taxon>Bacillati</taxon>
        <taxon>Actinomycetota</taxon>
        <taxon>Actinomycetes</taxon>
        <taxon>Pseudonocardiales</taxon>
        <taxon>Pseudonocardiaceae</taxon>
    </lineage>
</organism>
<gene>
    <name evidence="2" type="ORF">ACFPCV_29510</name>
</gene>
<evidence type="ECO:0000313" key="3">
    <source>
        <dbReference type="Proteomes" id="UP001595859"/>
    </source>
</evidence>
<sequence length="53" mass="5612">MTGFTEHRGLPGIPETGQSGEDDPHDADDDRRGHDGWPYPACGQLPGVVGGRP</sequence>
<dbReference type="Proteomes" id="UP001595859">
    <property type="component" value="Unassembled WGS sequence"/>
</dbReference>
<keyword evidence="3" id="KW-1185">Reference proteome</keyword>